<reference evidence="1 2" key="1">
    <citation type="submission" date="2019-02" db="EMBL/GenBank/DDBJ databases">
        <title>Paenibacillus sp. nov., isolated from surface-sterilized tissue of Thalictrum simplex L.</title>
        <authorList>
            <person name="Tuo L."/>
        </authorList>
    </citation>
    <scope>NUCLEOTIDE SEQUENCE [LARGE SCALE GENOMIC DNA]</scope>
    <source>
        <strain evidence="1 2">N2SHLJ1</strain>
    </source>
</reference>
<evidence type="ECO:0000313" key="2">
    <source>
        <dbReference type="Proteomes" id="UP000293142"/>
    </source>
</evidence>
<dbReference type="OrthoDB" id="2375806at2"/>
<keyword evidence="2" id="KW-1185">Reference proteome</keyword>
<dbReference type="RefSeq" id="WP_131017938.1">
    <property type="nucleotide sequence ID" value="NZ_SIRE01000032.1"/>
</dbReference>
<evidence type="ECO:0000313" key="1">
    <source>
        <dbReference type="EMBL" id="TBL70419.1"/>
    </source>
</evidence>
<accession>A0A4Q9DGP9</accession>
<proteinExistence type="predicted"/>
<dbReference type="EMBL" id="SIRE01000032">
    <property type="protein sequence ID" value="TBL70419.1"/>
    <property type="molecule type" value="Genomic_DNA"/>
</dbReference>
<comment type="caution">
    <text evidence="1">The sequence shown here is derived from an EMBL/GenBank/DDBJ whole genome shotgun (WGS) entry which is preliminary data.</text>
</comment>
<protein>
    <submittedName>
        <fullName evidence="1">Uncharacterized protein</fullName>
    </submittedName>
</protein>
<name>A0A4Q9DGP9_9BACL</name>
<dbReference type="AlphaFoldDB" id="A0A4Q9DGP9"/>
<dbReference type="Proteomes" id="UP000293142">
    <property type="component" value="Unassembled WGS sequence"/>
</dbReference>
<sequence>MAEKGLLAYFHSPEQAEGAAAKLNALRAIDVSVERFDKYPGEGSTGPINMYAGNFPGLGSITESGDFTPDTGVLAAADIDASGMSDGGQGGLGAVDGLDIVLSAVIDENMFEQARRVIQQAGGVI</sequence>
<organism evidence="1 2">
    <name type="scientific">Paenibacillus thalictri</name>
    <dbReference type="NCBI Taxonomy" id="2527873"/>
    <lineage>
        <taxon>Bacteria</taxon>
        <taxon>Bacillati</taxon>
        <taxon>Bacillota</taxon>
        <taxon>Bacilli</taxon>
        <taxon>Bacillales</taxon>
        <taxon>Paenibacillaceae</taxon>
        <taxon>Paenibacillus</taxon>
    </lineage>
</organism>
<gene>
    <name evidence="1" type="ORF">EYB31_33425</name>
</gene>